<evidence type="ECO:0000313" key="4">
    <source>
        <dbReference type="Proteomes" id="UP000077684"/>
    </source>
</evidence>
<keyword evidence="2" id="KW-0732">Signal</keyword>
<evidence type="ECO:0000256" key="1">
    <source>
        <dbReference type="SAM" id="MobiDB-lite"/>
    </source>
</evidence>
<name>A0A8X7SYT6_9BASI</name>
<protein>
    <recommendedName>
        <fullName evidence="5">Pectate lyase</fullName>
    </recommendedName>
</protein>
<organism evidence="3 4">
    <name type="scientific">Tilletia controversa</name>
    <name type="common">dwarf bunt fungus</name>
    <dbReference type="NCBI Taxonomy" id="13291"/>
    <lineage>
        <taxon>Eukaryota</taxon>
        <taxon>Fungi</taxon>
        <taxon>Dikarya</taxon>
        <taxon>Basidiomycota</taxon>
        <taxon>Ustilaginomycotina</taxon>
        <taxon>Exobasidiomycetes</taxon>
        <taxon>Tilletiales</taxon>
        <taxon>Tilletiaceae</taxon>
        <taxon>Tilletia</taxon>
    </lineage>
</organism>
<dbReference type="EMBL" id="LWDE02000141">
    <property type="protein sequence ID" value="KAE8252690.1"/>
    <property type="molecule type" value="Genomic_DNA"/>
</dbReference>
<reference evidence="3" key="2">
    <citation type="journal article" date="2019" name="IMA Fungus">
        <title>Genome sequencing and comparison of five Tilletia species to identify candidate genes for the detection of regulated species infecting wheat.</title>
        <authorList>
            <person name="Nguyen H.D.T."/>
            <person name="Sultana T."/>
            <person name="Kesanakurti P."/>
            <person name="Hambleton S."/>
        </authorList>
    </citation>
    <scope>NUCLEOTIDE SEQUENCE</scope>
    <source>
        <strain evidence="3">DAOMC 236426</strain>
    </source>
</reference>
<reference evidence="3" key="1">
    <citation type="submission" date="2016-04" db="EMBL/GenBank/DDBJ databases">
        <authorList>
            <person name="Nguyen H.D."/>
            <person name="Samba Siva P."/>
            <person name="Cullis J."/>
            <person name="Levesque C.A."/>
            <person name="Hambleton S."/>
        </authorList>
    </citation>
    <scope>NUCLEOTIDE SEQUENCE</scope>
    <source>
        <strain evidence="3">DAOMC 236426</strain>
    </source>
</reference>
<dbReference type="AlphaFoldDB" id="A0A8X7SYT6"/>
<accession>A0A8X7SYT6</accession>
<feature type="chain" id="PRO_5036466753" description="Pectate lyase" evidence="2">
    <location>
        <begin position="22"/>
        <end position="301"/>
    </location>
</feature>
<proteinExistence type="predicted"/>
<sequence length="301" mass="30945">MRFFPLVASVAALGSVSMAMGSVLSRQSNSATGYSSPARGGGRMLTYNPSIATNIGEPINVIISNASDRFVLTREGFLEWASSVQLIPNACIVRDNVGGSQQADLGDGNGRKNQTDVLRHSYFTDNTCKETVQGGNHARYWRQNGTSADSSAWFLAASVEMALAQGHDIVDNGFDLGRNWIAGNATMSNGTLSTGGYVFQATSTNAPLLQGFSTSDINHNIAIDGNVAVITVRVISNGTSTISDNTSSSSGNTGQSGDSGSGKSGAALAATATAGSPSLPAIMTLGTLLFGAMLLTGSTVA</sequence>
<feature type="compositionally biased region" description="Low complexity" evidence="1">
    <location>
        <begin position="241"/>
        <end position="256"/>
    </location>
</feature>
<feature type="signal peptide" evidence="2">
    <location>
        <begin position="1"/>
        <end position="21"/>
    </location>
</feature>
<evidence type="ECO:0000256" key="2">
    <source>
        <dbReference type="SAM" id="SignalP"/>
    </source>
</evidence>
<comment type="caution">
    <text evidence="3">The sequence shown here is derived from an EMBL/GenBank/DDBJ whole genome shotgun (WGS) entry which is preliminary data.</text>
</comment>
<feature type="region of interest" description="Disordered" evidence="1">
    <location>
        <begin position="241"/>
        <end position="265"/>
    </location>
</feature>
<evidence type="ECO:0000313" key="3">
    <source>
        <dbReference type="EMBL" id="KAE8252690.1"/>
    </source>
</evidence>
<keyword evidence="4" id="KW-1185">Reference proteome</keyword>
<gene>
    <name evidence="3" type="ORF">A4X06_0g2006</name>
</gene>
<evidence type="ECO:0008006" key="5">
    <source>
        <dbReference type="Google" id="ProtNLM"/>
    </source>
</evidence>
<dbReference type="Proteomes" id="UP000077684">
    <property type="component" value="Unassembled WGS sequence"/>
</dbReference>